<dbReference type="InterPro" id="IPR001680">
    <property type="entry name" value="WD40_rpt"/>
</dbReference>
<dbReference type="Gene3D" id="3.40.720.10">
    <property type="entry name" value="Alkaline Phosphatase, subunit A"/>
    <property type="match status" value="1"/>
</dbReference>
<dbReference type="PROSITE" id="PS50082">
    <property type="entry name" value="WD_REPEATS_2"/>
    <property type="match status" value="1"/>
</dbReference>
<keyword evidence="3" id="KW-0479">Metal-binding</keyword>
<organism evidence="7 8">
    <name type="scientific">Geodia barretti</name>
    <name type="common">Barrett's horny sponge</name>
    <dbReference type="NCBI Taxonomy" id="519541"/>
    <lineage>
        <taxon>Eukaryota</taxon>
        <taxon>Metazoa</taxon>
        <taxon>Porifera</taxon>
        <taxon>Demospongiae</taxon>
        <taxon>Heteroscleromorpha</taxon>
        <taxon>Tetractinellida</taxon>
        <taxon>Astrophorina</taxon>
        <taxon>Geodiidae</taxon>
        <taxon>Geodia</taxon>
    </lineage>
</organism>
<name>A0AA35TZ04_GEOBA</name>
<dbReference type="AlphaFoldDB" id="A0AA35TZ04"/>
<dbReference type="CDD" id="cd00200">
    <property type="entry name" value="WD40"/>
    <property type="match status" value="1"/>
</dbReference>
<dbReference type="SMART" id="SM00320">
    <property type="entry name" value="WD40"/>
    <property type="match status" value="6"/>
</dbReference>
<gene>
    <name evidence="7" type="ORF">GBAR_LOCUS30749</name>
</gene>
<keyword evidence="4" id="KW-0378">Hydrolase</keyword>
<evidence type="ECO:0000256" key="5">
    <source>
        <dbReference type="PROSITE-ProRule" id="PRU00221"/>
    </source>
</evidence>
<feature type="domain" description="Sulfatase N-terminal" evidence="6">
    <location>
        <begin position="391"/>
        <end position="751"/>
    </location>
</feature>
<keyword evidence="5" id="KW-0853">WD repeat</keyword>
<dbReference type="PROSITE" id="PS00523">
    <property type="entry name" value="SULFATASE_1"/>
    <property type="match status" value="1"/>
</dbReference>
<dbReference type="PANTHER" id="PTHR45953">
    <property type="entry name" value="IDURONATE 2-SULFATASE"/>
    <property type="match status" value="1"/>
</dbReference>
<evidence type="ECO:0000259" key="6">
    <source>
        <dbReference type="Pfam" id="PF00884"/>
    </source>
</evidence>
<dbReference type="SUPFAM" id="SSF50998">
    <property type="entry name" value="Quinoprotein alcohol dehydrogenase-like"/>
    <property type="match status" value="1"/>
</dbReference>
<comment type="similarity">
    <text evidence="2">Belongs to the sulfatase family.</text>
</comment>
<dbReference type="Pfam" id="PF00884">
    <property type="entry name" value="Sulfatase"/>
    <property type="match status" value="1"/>
</dbReference>
<evidence type="ECO:0000256" key="4">
    <source>
        <dbReference type="ARBA" id="ARBA00022801"/>
    </source>
</evidence>
<evidence type="ECO:0000256" key="2">
    <source>
        <dbReference type="ARBA" id="ARBA00008779"/>
    </source>
</evidence>
<dbReference type="PANTHER" id="PTHR45953:SF1">
    <property type="entry name" value="IDURONATE 2-SULFATASE"/>
    <property type="match status" value="1"/>
</dbReference>
<dbReference type="InterPro" id="IPR011047">
    <property type="entry name" value="Quinoprotein_ADH-like_sf"/>
</dbReference>
<dbReference type="PROSITE" id="PS50294">
    <property type="entry name" value="WD_REPEATS_REGION"/>
    <property type="match status" value="1"/>
</dbReference>
<accession>A0AA35TZ04</accession>
<keyword evidence="8" id="KW-1185">Reference proteome</keyword>
<evidence type="ECO:0000256" key="3">
    <source>
        <dbReference type="ARBA" id="ARBA00022723"/>
    </source>
</evidence>
<dbReference type="InterPro" id="IPR024607">
    <property type="entry name" value="Sulfatase_CS"/>
</dbReference>
<dbReference type="GO" id="GO:0005737">
    <property type="term" value="C:cytoplasm"/>
    <property type="evidence" value="ECO:0007669"/>
    <property type="project" value="TreeGrafter"/>
</dbReference>
<dbReference type="InterPro" id="IPR000917">
    <property type="entry name" value="Sulfatase_N"/>
</dbReference>
<dbReference type="InterPro" id="IPR017850">
    <property type="entry name" value="Alkaline_phosphatase_core_sf"/>
</dbReference>
<dbReference type="GO" id="GO:0008484">
    <property type="term" value="F:sulfuric ester hydrolase activity"/>
    <property type="evidence" value="ECO:0007669"/>
    <property type="project" value="TreeGrafter"/>
</dbReference>
<protein>
    <submittedName>
        <fullName evidence="7">Arylsulfatase</fullName>
    </submittedName>
</protein>
<sequence length="865" mass="96082">MAGDAIVPGKPDESLIIELISGDEPAMPQNQEPLSDEEVKLFRRWILEGALDDTPAEVDDMGEENYPTYVVPPLVTALAYSPDGSTLAVSGFREILLYDTTNFELKARLVGKAHRIESLMYTADGKILGMAGGSPAQFGEVQLWDTATNTLIKAMRSSYDTIYGLSFSPDASRVAFGCSDKTVRVLSVEDEKELIKFDNHSDWVFGTIFSVDGSHFVSCGRDTALKLVEVNTGSFVDDVNSSNKGYGEINTIARHPTADQVLSGGEDRIPRLYKIFREIRRDVGNTDFNLIQAYEAQSGSIEGVAFTADGTQFAIGCSGGEARIYNVADGKRVASMQSDAVGVFAVSFHPDGTQLATGGFDGKVRIFDTASGKLLNAFMSVPIEPAGSEDVTLVVSDQQRYDTIGALGNPYVSTPNIDSLVGDGVAFTHAYCQSPICTPSRASFLTGMYPTATHANRNGNDFFPEAYPLVTRTLADIGYDCGLIGKLHLASAYRRVEPRANDGYRYWQYSHAPRDDWEQGHDYADWVRTKGYILGELNQNPEGVPAELHQTTWCAEKTIEFIREARDCPWLASVNIYDPHPPFNPPQTHREQFNPAEMPEPLFRNSDLEQQTRLQAVDFQSKVRTPDELDIRSPILPQTPHRETDAIGARDAKTLKAAYYAMIQLIDEQLGRILETLEETGQRENTVIIFTSDHGETLGDHGLIQKGCRFYEGLVRVPLIFSWQGQFVNGLKSDALVELVDKAPTLLELAGLTPPDGMHGRSLLPILRGEADTNHHRDFVRCEYYDAVDLRDHSFATMYRNERYKLVVYHGHAEGELYDLIEDPDEFDNLWHTPAKQDIKLDLLKQSFDASMFAMDIGPRRVGPM</sequence>
<reference evidence="7" key="1">
    <citation type="submission" date="2023-03" db="EMBL/GenBank/DDBJ databases">
        <authorList>
            <person name="Steffen K."/>
            <person name="Cardenas P."/>
        </authorList>
    </citation>
    <scope>NUCLEOTIDE SEQUENCE</scope>
</reference>
<dbReference type="InterPro" id="IPR015943">
    <property type="entry name" value="WD40/YVTN_repeat-like_dom_sf"/>
</dbReference>
<dbReference type="SUPFAM" id="SSF53649">
    <property type="entry name" value="Alkaline phosphatase-like"/>
    <property type="match status" value="1"/>
</dbReference>
<dbReference type="GO" id="GO:0046872">
    <property type="term" value="F:metal ion binding"/>
    <property type="evidence" value="ECO:0007669"/>
    <property type="project" value="UniProtKB-KW"/>
</dbReference>
<comment type="caution">
    <text evidence="7">The sequence shown here is derived from an EMBL/GenBank/DDBJ whole genome shotgun (WGS) entry which is preliminary data.</text>
</comment>
<dbReference type="Proteomes" id="UP001174909">
    <property type="component" value="Unassembled WGS sequence"/>
</dbReference>
<feature type="repeat" description="WD" evidence="5">
    <location>
        <begin position="336"/>
        <end position="377"/>
    </location>
</feature>
<dbReference type="Pfam" id="PF00400">
    <property type="entry name" value="WD40"/>
    <property type="match status" value="3"/>
</dbReference>
<evidence type="ECO:0000313" key="7">
    <source>
        <dbReference type="EMBL" id="CAI8056432.1"/>
    </source>
</evidence>
<dbReference type="Gene3D" id="2.130.10.10">
    <property type="entry name" value="YVTN repeat-like/Quinoprotein amine dehydrogenase"/>
    <property type="match status" value="2"/>
</dbReference>
<evidence type="ECO:0000256" key="1">
    <source>
        <dbReference type="ARBA" id="ARBA00001913"/>
    </source>
</evidence>
<proteinExistence type="inferred from homology"/>
<dbReference type="EMBL" id="CASHTH010004352">
    <property type="protein sequence ID" value="CAI8056432.1"/>
    <property type="molecule type" value="Genomic_DNA"/>
</dbReference>
<evidence type="ECO:0000313" key="8">
    <source>
        <dbReference type="Proteomes" id="UP001174909"/>
    </source>
</evidence>
<comment type="cofactor">
    <cofactor evidence="1">
        <name>Ca(2+)</name>
        <dbReference type="ChEBI" id="CHEBI:29108"/>
    </cofactor>
</comment>